<comment type="caution">
    <text evidence="7">The sequence shown here is derived from an EMBL/GenBank/DDBJ whole genome shotgun (WGS) entry which is preliminary data.</text>
</comment>
<evidence type="ECO:0000256" key="3">
    <source>
        <dbReference type="ARBA" id="ARBA00022989"/>
    </source>
</evidence>
<evidence type="ECO:0000256" key="1">
    <source>
        <dbReference type="ARBA" id="ARBA00004141"/>
    </source>
</evidence>
<keyword evidence="4 5" id="KW-0472">Membrane</keyword>
<organism evidence="7 8">
    <name type="scientific">Flavipsychrobacter stenotrophus</name>
    <dbReference type="NCBI Taxonomy" id="2077091"/>
    <lineage>
        <taxon>Bacteria</taxon>
        <taxon>Pseudomonadati</taxon>
        <taxon>Bacteroidota</taxon>
        <taxon>Chitinophagia</taxon>
        <taxon>Chitinophagales</taxon>
        <taxon>Chitinophagaceae</taxon>
        <taxon>Flavipsychrobacter</taxon>
    </lineage>
</organism>
<evidence type="ECO:0000256" key="5">
    <source>
        <dbReference type="SAM" id="Phobius"/>
    </source>
</evidence>
<keyword evidence="3 5" id="KW-1133">Transmembrane helix</keyword>
<evidence type="ECO:0000256" key="4">
    <source>
        <dbReference type="ARBA" id="ARBA00023136"/>
    </source>
</evidence>
<proteinExistence type="predicted"/>
<feature type="transmembrane region" description="Helical" evidence="5">
    <location>
        <begin position="44"/>
        <end position="69"/>
    </location>
</feature>
<reference evidence="7 8" key="1">
    <citation type="submission" date="2018-01" db="EMBL/GenBank/DDBJ databases">
        <title>A novel member of the phylum Bacteroidetes isolated from glacier ice.</title>
        <authorList>
            <person name="Liu Q."/>
            <person name="Xin Y.-H."/>
        </authorList>
    </citation>
    <scope>NUCLEOTIDE SEQUENCE [LARGE SCALE GENOMIC DNA]</scope>
    <source>
        <strain evidence="7 8">RB1R16</strain>
    </source>
</reference>
<protein>
    <recommendedName>
        <fullName evidence="6">Methylamine utilisation protein MauE domain-containing protein</fullName>
    </recommendedName>
</protein>
<dbReference type="InterPro" id="IPR009908">
    <property type="entry name" value="Methylamine_util_MauE"/>
</dbReference>
<dbReference type="OrthoDB" id="648842at2"/>
<keyword evidence="2 5" id="KW-0812">Transmembrane</keyword>
<feature type="transmembrane region" description="Helical" evidence="5">
    <location>
        <begin position="120"/>
        <end position="137"/>
    </location>
</feature>
<name>A0A2S7T1F9_9BACT</name>
<dbReference type="RefSeq" id="WP_105037937.1">
    <property type="nucleotide sequence ID" value="NZ_PPSL01000001.1"/>
</dbReference>
<dbReference type="Gene3D" id="3.40.30.10">
    <property type="entry name" value="Glutaredoxin"/>
    <property type="match status" value="1"/>
</dbReference>
<dbReference type="Pfam" id="PF07291">
    <property type="entry name" value="MauE"/>
    <property type="match status" value="1"/>
</dbReference>
<dbReference type="AlphaFoldDB" id="A0A2S7T1F9"/>
<gene>
    <name evidence="7" type="ORF">CJD36_004735</name>
</gene>
<dbReference type="SUPFAM" id="SSF52833">
    <property type="entry name" value="Thioredoxin-like"/>
    <property type="match status" value="1"/>
</dbReference>
<keyword evidence="8" id="KW-1185">Reference proteome</keyword>
<evidence type="ECO:0000313" key="8">
    <source>
        <dbReference type="Proteomes" id="UP000239872"/>
    </source>
</evidence>
<dbReference type="GO" id="GO:0016020">
    <property type="term" value="C:membrane"/>
    <property type="evidence" value="ECO:0007669"/>
    <property type="project" value="UniProtKB-SubCell"/>
</dbReference>
<dbReference type="EMBL" id="PPSL01000001">
    <property type="protein sequence ID" value="PQJ13053.1"/>
    <property type="molecule type" value="Genomic_DNA"/>
</dbReference>
<sequence length="301" mass="33663">MNATRRALLILLSVATGGLFVYSAYSKAFPIYTFEATMVEYLHFPWLLSAIAARLFVGLEAGMGLLIAANIYGMRKWVLQCAFWLLMVFNLYLIYLWVAFGNNVNCGCFGDAIWMNPSTSLIKNVLILGAIGILLKFNKGIKGLWAGIAIGSISLTMLILPFILFVISIDTPTKLDLTPMYVGGKTPIPAVELRKGKYVIAFVSPSCSHCRNAALKMHQMKQKYPDLPFFMIIGGTTSDLTDFWKASNAQDLPYVRMDKDLFMKYTGGVFPVILWVNNGNVETKVSYRDMNAQSINNWIKK</sequence>
<feature type="domain" description="Methylamine utilisation protein MauE" evidence="6">
    <location>
        <begin position="6"/>
        <end position="135"/>
    </location>
</feature>
<comment type="subcellular location">
    <subcellularLocation>
        <location evidence="1">Membrane</location>
        <topology evidence="1">Multi-pass membrane protein</topology>
    </subcellularLocation>
</comment>
<dbReference type="GO" id="GO:0030416">
    <property type="term" value="P:methylamine metabolic process"/>
    <property type="evidence" value="ECO:0007669"/>
    <property type="project" value="InterPro"/>
</dbReference>
<evidence type="ECO:0000256" key="2">
    <source>
        <dbReference type="ARBA" id="ARBA00022692"/>
    </source>
</evidence>
<feature type="transmembrane region" description="Helical" evidence="5">
    <location>
        <begin position="144"/>
        <end position="167"/>
    </location>
</feature>
<accession>A0A2S7T1F9</accession>
<evidence type="ECO:0000313" key="7">
    <source>
        <dbReference type="EMBL" id="PQJ13053.1"/>
    </source>
</evidence>
<dbReference type="Proteomes" id="UP000239872">
    <property type="component" value="Unassembled WGS sequence"/>
</dbReference>
<feature type="transmembrane region" description="Helical" evidence="5">
    <location>
        <begin position="81"/>
        <end position="100"/>
    </location>
</feature>
<dbReference type="InterPro" id="IPR036249">
    <property type="entry name" value="Thioredoxin-like_sf"/>
</dbReference>
<evidence type="ECO:0000259" key="6">
    <source>
        <dbReference type="Pfam" id="PF07291"/>
    </source>
</evidence>